<feature type="compositionally biased region" description="Polar residues" evidence="1">
    <location>
        <begin position="426"/>
        <end position="445"/>
    </location>
</feature>
<feature type="compositionally biased region" description="Polar residues" evidence="1">
    <location>
        <begin position="8"/>
        <end position="20"/>
    </location>
</feature>
<feature type="compositionally biased region" description="Basic and acidic residues" evidence="1">
    <location>
        <begin position="179"/>
        <end position="191"/>
    </location>
</feature>
<evidence type="ECO:0000313" key="2">
    <source>
        <dbReference type="EMBL" id="KAF7193326.1"/>
    </source>
</evidence>
<gene>
    <name evidence="2" type="ORF">HII31_05305</name>
</gene>
<dbReference type="AlphaFoldDB" id="A0A8H6RNH0"/>
<dbReference type="EMBL" id="JABCIY010000089">
    <property type="protein sequence ID" value="KAF7193326.1"/>
    <property type="molecule type" value="Genomic_DNA"/>
</dbReference>
<feature type="region of interest" description="Disordered" evidence="1">
    <location>
        <begin position="373"/>
        <end position="476"/>
    </location>
</feature>
<feature type="region of interest" description="Disordered" evidence="1">
    <location>
        <begin position="165"/>
        <end position="270"/>
    </location>
</feature>
<keyword evidence="3" id="KW-1185">Reference proteome</keyword>
<sequence>TPCPISANPGTETYSASGNVNVGRDAIKQKPSLRQLTRFPRLDSSEATPSERSSLFDAHPIESSHDTSAFSDESSSKDEEGAQIYDIDYEMLTGVGDQYTSPHLKNRVLGTKLSTITEQKSIRTLCTTNSNLACQRRVVTLQPRVTRKDVNLDQRRAVSVDENALAQLHRGSETSHNSELLRLRRAPELHPTRPLLPPPKRQPTPKGVPSWHPTDSRNPRSQTRSLRRSLSQLSQGQSSGVSLRSILCSDEPRQERRRPWRPPVSGHSTRQFEALEAHPFVSGSSSRDNETAIRSHAISPSQRSLMYAAGHCIPVSPRRVSVTAGRRSATLPISNTSMRTTEIVRRFPSPPRPPAWSLFPRQSEHNAVIELIPPPLQPRTPEQNERQDSRPLPRAADGCSGHREQTLTNESLRVGPPSPKARAMRSNGSEQTVVHDSAHNMQIHTSPDRQLRESSGNSHMQTSTRPMHTDLDSKKLCKHQRARLQCRSHVSASQGQTQLPGQALRPVMTLDGASSHAQPLREMPPIAFQDHATTGQPNSDNREGHVTDPVQELSTTTTFETPAAPTGSTTFNVQPNLRHASTLDTVRTDATNTLLGRA</sequence>
<organism evidence="2 3">
    <name type="scientific">Pseudocercospora fuligena</name>
    <dbReference type="NCBI Taxonomy" id="685502"/>
    <lineage>
        <taxon>Eukaryota</taxon>
        <taxon>Fungi</taxon>
        <taxon>Dikarya</taxon>
        <taxon>Ascomycota</taxon>
        <taxon>Pezizomycotina</taxon>
        <taxon>Dothideomycetes</taxon>
        <taxon>Dothideomycetidae</taxon>
        <taxon>Mycosphaerellales</taxon>
        <taxon>Mycosphaerellaceae</taxon>
        <taxon>Pseudocercospora</taxon>
    </lineage>
</organism>
<protein>
    <submittedName>
        <fullName evidence="2">Uncharacterized protein</fullName>
    </submittedName>
</protein>
<feature type="region of interest" description="Disordered" evidence="1">
    <location>
        <begin position="1"/>
        <end position="79"/>
    </location>
</feature>
<feature type="compositionally biased region" description="Polar residues" evidence="1">
    <location>
        <begin position="453"/>
        <end position="466"/>
    </location>
</feature>
<name>A0A8H6RNH0_9PEZI</name>
<dbReference type="Proteomes" id="UP000660729">
    <property type="component" value="Unassembled WGS sequence"/>
</dbReference>
<feature type="compositionally biased region" description="Low complexity" evidence="1">
    <location>
        <begin position="220"/>
        <end position="245"/>
    </location>
</feature>
<reference evidence="2" key="1">
    <citation type="submission" date="2020-04" db="EMBL/GenBank/DDBJ databases">
        <title>Draft genome resource of the tomato pathogen Pseudocercospora fuligena.</title>
        <authorList>
            <person name="Zaccaron A."/>
        </authorList>
    </citation>
    <scope>NUCLEOTIDE SEQUENCE</scope>
    <source>
        <strain evidence="2">PF001</strain>
    </source>
</reference>
<proteinExistence type="predicted"/>
<comment type="caution">
    <text evidence="2">The sequence shown here is derived from an EMBL/GenBank/DDBJ whole genome shotgun (WGS) entry which is preliminary data.</text>
</comment>
<dbReference type="OrthoDB" id="3907968at2759"/>
<feature type="non-terminal residue" evidence="2">
    <location>
        <position position="1"/>
    </location>
</feature>
<accession>A0A8H6RNH0</accession>
<feature type="compositionally biased region" description="Basic and acidic residues" evidence="1">
    <location>
        <begin position="382"/>
        <end position="391"/>
    </location>
</feature>
<evidence type="ECO:0000313" key="3">
    <source>
        <dbReference type="Proteomes" id="UP000660729"/>
    </source>
</evidence>
<feature type="non-terminal residue" evidence="2">
    <location>
        <position position="598"/>
    </location>
</feature>
<evidence type="ECO:0000256" key="1">
    <source>
        <dbReference type="SAM" id="MobiDB-lite"/>
    </source>
</evidence>